<dbReference type="EMBL" id="GIFC01005333">
    <property type="protein sequence ID" value="MXU87416.1"/>
    <property type="molecule type" value="Transcribed_RNA"/>
</dbReference>
<protein>
    <submittedName>
        <fullName evidence="2">Putative secreted protein</fullName>
    </submittedName>
</protein>
<accession>A0A6B0UFN8</accession>
<evidence type="ECO:0000256" key="1">
    <source>
        <dbReference type="SAM" id="SignalP"/>
    </source>
</evidence>
<feature type="chain" id="PRO_5025655208" evidence="1">
    <location>
        <begin position="21"/>
        <end position="96"/>
    </location>
</feature>
<reference evidence="2" key="1">
    <citation type="submission" date="2019-12" db="EMBL/GenBank/DDBJ databases">
        <title>An insight into the sialome of adult female Ixodes ricinus ticks feeding for 6 days.</title>
        <authorList>
            <person name="Perner J."/>
            <person name="Ribeiro J.M.C."/>
        </authorList>
    </citation>
    <scope>NUCLEOTIDE SEQUENCE</scope>
    <source>
        <strain evidence="2">Semi-engorged</strain>
        <tissue evidence="2">Salivary glands</tissue>
    </source>
</reference>
<feature type="signal peptide" evidence="1">
    <location>
        <begin position="1"/>
        <end position="20"/>
    </location>
</feature>
<name>A0A6B0UFN8_IXORI</name>
<organism evidence="2">
    <name type="scientific">Ixodes ricinus</name>
    <name type="common">Common tick</name>
    <name type="synonym">Acarus ricinus</name>
    <dbReference type="NCBI Taxonomy" id="34613"/>
    <lineage>
        <taxon>Eukaryota</taxon>
        <taxon>Metazoa</taxon>
        <taxon>Ecdysozoa</taxon>
        <taxon>Arthropoda</taxon>
        <taxon>Chelicerata</taxon>
        <taxon>Arachnida</taxon>
        <taxon>Acari</taxon>
        <taxon>Parasitiformes</taxon>
        <taxon>Ixodida</taxon>
        <taxon>Ixodoidea</taxon>
        <taxon>Ixodidae</taxon>
        <taxon>Ixodinae</taxon>
        <taxon>Ixodes</taxon>
    </lineage>
</organism>
<dbReference type="AlphaFoldDB" id="A0A6B0UFN8"/>
<sequence>MRPSYHVLAITFSFVSAKHAVCISVHEYIADSSSTFRIQCSTVCTGFVTVLNTGTRLLDSAGGLESHVCWVAGRSRSAMSATTPRTAACTASCEIV</sequence>
<evidence type="ECO:0000313" key="2">
    <source>
        <dbReference type="EMBL" id="MXU87416.1"/>
    </source>
</evidence>
<proteinExistence type="predicted"/>
<keyword evidence="1" id="KW-0732">Signal</keyword>